<dbReference type="PROSITE" id="PS00028">
    <property type="entry name" value="ZINC_FINGER_C2H2_1"/>
    <property type="match status" value="1"/>
</dbReference>
<feature type="compositionally biased region" description="Basic and acidic residues" evidence="1">
    <location>
        <begin position="914"/>
        <end position="923"/>
    </location>
</feature>
<dbReference type="PANTHER" id="PTHR31105:SF38">
    <property type="entry name" value="PROTEIN ENHANCED DISEASE RESISTANCE 4"/>
    <property type="match status" value="1"/>
</dbReference>
<dbReference type="PANTHER" id="PTHR31105">
    <property type="entry name" value="EXTRA-LARGE G-PROTEIN-LIKE"/>
    <property type="match status" value="1"/>
</dbReference>
<feature type="compositionally biased region" description="Basic and acidic residues" evidence="1">
    <location>
        <begin position="62"/>
        <end position="75"/>
    </location>
</feature>
<dbReference type="InterPro" id="IPR013087">
    <property type="entry name" value="Znf_C2H2_type"/>
</dbReference>
<proteinExistence type="predicted"/>
<dbReference type="InterPro" id="IPR040244">
    <property type="entry name" value="EDR4-like"/>
</dbReference>
<dbReference type="InterPro" id="IPR021480">
    <property type="entry name" value="Zinc_ribbon_12"/>
</dbReference>
<feature type="compositionally biased region" description="Basic and acidic residues" evidence="1">
    <location>
        <begin position="91"/>
        <end position="101"/>
    </location>
</feature>
<dbReference type="AlphaFoldDB" id="A0A5B6ZZM0"/>
<protein>
    <recommendedName>
        <fullName evidence="2">C2H2-type domain-containing protein</fullName>
    </recommendedName>
</protein>
<feature type="region of interest" description="Disordered" evidence="1">
    <location>
        <begin position="467"/>
        <end position="488"/>
    </location>
</feature>
<reference evidence="3" key="1">
    <citation type="submission" date="2019-08" db="EMBL/GenBank/DDBJ databases">
        <title>Reference gene set and small RNA set construction with multiple tissues from Davidia involucrata Baill.</title>
        <authorList>
            <person name="Yang H."/>
            <person name="Zhou C."/>
            <person name="Li G."/>
            <person name="Wang J."/>
            <person name="Gao P."/>
            <person name="Wang M."/>
            <person name="Wang R."/>
            <person name="Zhao Y."/>
        </authorList>
    </citation>
    <scope>NUCLEOTIDE SEQUENCE</scope>
    <source>
        <tissue evidence="3">Mixed with DoveR01_LX</tissue>
    </source>
</reference>
<evidence type="ECO:0000313" key="3">
    <source>
        <dbReference type="EMBL" id="MPA48941.1"/>
    </source>
</evidence>
<evidence type="ECO:0000256" key="1">
    <source>
        <dbReference type="SAM" id="MobiDB-lite"/>
    </source>
</evidence>
<feature type="region of interest" description="Disordered" evidence="1">
    <location>
        <begin position="829"/>
        <end position="923"/>
    </location>
</feature>
<gene>
    <name evidence="3" type="ORF">Din_018382</name>
</gene>
<accession>A0A5B6ZZM0</accession>
<dbReference type="GO" id="GO:1900150">
    <property type="term" value="P:regulation of defense response to fungus"/>
    <property type="evidence" value="ECO:0007669"/>
    <property type="project" value="InterPro"/>
</dbReference>
<feature type="compositionally biased region" description="Basic and acidic residues" evidence="1">
    <location>
        <begin position="117"/>
        <end position="130"/>
    </location>
</feature>
<feature type="domain" description="C2H2-type" evidence="2">
    <location>
        <begin position="731"/>
        <end position="751"/>
    </location>
</feature>
<dbReference type="Pfam" id="PF11331">
    <property type="entry name" value="Zn_ribbon_12"/>
    <property type="match status" value="1"/>
</dbReference>
<organism evidence="3">
    <name type="scientific">Davidia involucrata</name>
    <name type="common">Dove tree</name>
    <dbReference type="NCBI Taxonomy" id="16924"/>
    <lineage>
        <taxon>Eukaryota</taxon>
        <taxon>Viridiplantae</taxon>
        <taxon>Streptophyta</taxon>
        <taxon>Embryophyta</taxon>
        <taxon>Tracheophyta</taxon>
        <taxon>Spermatophyta</taxon>
        <taxon>Magnoliopsida</taxon>
        <taxon>eudicotyledons</taxon>
        <taxon>Gunneridae</taxon>
        <taxon>Pentapetalae</taxon>
        <taxon>asterids</taxon>
        <taxon>Cornales</taxon>
        <taxon>Nyssaceae</taxon>
        <taxon>Davidia</taxon>
    </lineage>
</organism>
<feature type="compositionally biased region" description="Polar residues" evidence="1">
    <location>
        <begin position="846"/>
        <end position="856"/>
    </location>
</feature>
<sequence length="923" mass="104639">MTGQMTTTYRLVRCPRCWLVLPEMADVPLYTCGECGTTLKAKNQKNNTQNSGSCLDGTDPSQKNKLEHVSEDKEAGSLNQQATLPSTGEFASDKNSRRDQNEPGECNWEQPGVIISSDEHSSTELTRCENEETTPEAIVHTEVEEDKCSLDQNNGRDQNEFEDCNGEWPGGIKFSDEVSSSTELNHHENEELSPIARAHIQVDENKYSLEQKDGMDQYESGDCYREVPGKINFSDEVPSSTELSCHEIEEPSPVSGEDENFKSRFIFKTSSADNLLAASPRDSTITSQRPLGESISSDNLTSPYNEQLEQFQKSVLHGLDRVSSVDTLENAPINPSSEICVNHRDLLKSPTTRSNYAYDGSVSSYDGNDDQVQDRHLHLPERNFKVADFVSTKGIRRRDEYMVTDMMSGDLEMQHQARNSLSISSEKQHYAMKSSKWHQDQLLDPTRHRHPVRSRMRLETDEHLSKVPFYSRGSQADHGNGSPSSYRHNEFQCRSSLHSADKPEYPEQEKMELLRMVYELQDQLNRTYISKGKANGRFPAGVSLREKQIPSYYNRVAPDVEMYHDLNYPRHPGRCSQGKSWSQQCKISRIPFSGEATNRRPQVDCSCLHCCPQDWHCSAQLPPRVICCNKGQYTAHPSHKCYNLHHSSSSSPQHYTGSEFSLWSHDMKSDDLWHKDQEVKKYVRERHHTVKRHFRPMAGGAPIIACYHCSELLHLPADFLLFRRRCHRLRCSACSKVLEFSLQNKIHTSPHTPDAIEPPPSEIDDHSDAISRRRLASASHANYCPHAEPVSCSDDYGSSFCRSCSTEGEPYSLMPPLHILERNNYRNMSPASSFEPMKEREKKSVLKQSQNKNKNPVGTFASVGPSSRMSRLEKFSSEIQELRPTTGSPLHRLMGYSSPSEVINGSGLGTSSHFPEEGVRFRN</sequence>
<evidence type="ECO:0000259" key="2">
    <source>
        <dbReference type="PROSITE" id="PS00028"/>
    </source>
</evidence>
<feature type="region of interest" description="Disordered" evidence="1">
    <location>
        <begin position="42"/>
        <end position="134"/>
    </location>
</feature>
<feature type="compositionally biased region" description="Polar residues" evidence="1">
    <location>
        <begin position="42"/>
        <end position="61"/>
    </location>
</feature>
<name>A0A5B6ZZM0_DAVIN</name>
<dbReference type="InterPro" id="IPR055126">
    <property type="entry name" value="EDR4-like_N"/>
</dbReference>
<dbReference type="EMBL" id="GHES01018382">
    <property type="protein sequence ID" value="MPA48941.1"/>
    <property type="molecule type" value="Transcribed_RNA"/>
</dbReference>
<feature type="compositionally biased region" description="Polar residues" evidence="1">
    <location>
        <begin position="897"/>
        <end position="913"/>
    </location>
</feature>
<dbReference type="Pfam" id="PF22910">
    <property type="entry name" value="EDR4-like_1st"/>
    <property type="match status" value="1"/>
</dbReference>
<feature type="compositionally biased region" description="Polar residues" evidence="1">
    <location>
        <begin position="877"/>
        <end position="888"/>
    </location>
</feature>
<feature type="compositionally biased region" description="Polar residues" evidence="1">
    <location>
        <begin position="77"/>
        <end position="86"/>
    </location>
</feature>